<gene>
    <name evidence="1" type="ORF">J2T57_001668</name>
</gene>
<accession>A0AAE3G2G8</accession>
<name>A0AAE3G2G8_9GAMM</name>
<proteinExistence type="predicted"/>
<evidence type="ECO:0000313" key="2">
    <source>
        <dbReference type="Proteomes" id="UP001205843"/>
    </source>
</evidence>
<keyword evidence="2" id="KW-1185">Reference proteome</keyword>
<dbReference type="EMBL" id="JALJXV010000003">
    <property type="protein sequence ID" value="MCP1674566.1"/>
    <property type="molecule type" value="Genomic_DNA"/>
</dbReference>
<protein>
    <submittedName>
        <fullName evidence="1">Uncharacterized protein</fullName>
    </submittedName>
</protein>
<sequence length="425" mass="46813">MAQEGWFLIRGSSLAVGFPGRSVPTTIPASHPSYSEILLALEVEDYARVEQLVDPVRSLSVEFGEGSRVVIREGQLYFDGARVNSRLTKAIMRMVLRGESVAKFVRLLENIMENPDSRAIGELYGFIEANQLPVTADGQVLAYKVTRSDGYDLHSGTVHYPLGAVVEMPRDEVDPDPERTCSRGLHACSMRYLADSGFGGQQARCVLVKIHPRDFVAVPRDYNESKARVCRMQVVGEFIEGERGELARFDERIRKSLEAFGESVRLMGDADMREFLGFERKAGLDFSHLPGVGAEVMFAREGRARRGLVCGHVAPDESIAGALRRCRQSVASAVADAAEALGIDPEDDYVAYAADPVDGRERSVKSRLLVLDRVCRHGDAFDGEEQAGLIPLDEDSDDPDAFLGCPWYQGVVHVVDAEMVDVLDD</sequence>
<dbReference type="AlphaFoldDB" id="A0AAE3G2G8"/>
<dbReference type="RefSeq" id="WP_253476658.1">
    <property type="nucleotide sequence ID" value="NZ_JALJXV010000003.1"/>
</dbReference>
<reference evidence="1" key="1">
    <citation type="submission" date="2022-03" db="EMBL/GenBank/DDBJ databases">
        <title>Genomic Encyclopedia of Type Strains, Phase III (KMG-III): the genomes of soil and plant-associated and newly described type strains.</title>
        <authorList>
            <person name="Whitman W."/>
        </authorList>
    </citation>
    <scope>NUCLEOTIDE SEQUENCE</scope>
    <source>
        <strain evidence="1">ANL 6-2</strain>
    </source>
</reference>
<comment type="caution">
    <text evidence="1">The sequence shown here is derived from an EMBL/GenBank/DDBJ whole genome shotgun (WGS) entry which is preliminary data.</text>
</comment>
<organism evidence="1 2">
    <name type="scientific">Natronocella acetinitrilica</name>
    <dbReference type="NCBI Taxonomy" id="414046"/>
    <lineage>
        <taxon>Bacteria</taxon>
        <taxon>Pseudomonadati</taxon>
        <taxon>Pseudomonadota</taxon>
        <taxon>Gammaproteobacteria</taxon>
        <taxon>Chromatiales</taxon>
        <taxon>Ectothiorhodospiraceae</taxon>
        <taxon>Natronocella</taxon>
    </lineage>
</organism>
<evidence type="ECO:0000313" key="1">
    <source>
        <dbReference type="EMBL" id="MCP1674566.1"/>
    </source>
</evidence>
<dbReference type="Proteomes" id="UP001205843">
    <property type="component" value="Unassembled WGS sequence"/>
</dbReference>